<dbReference type="InterPro" id="IPR012341">
    <property type="entry name" value="6hp_glycosidase-like_sf"/>
</dbReference>
<dbReference type="RefSeq" id="WP_054653887.1">
    <property type="nucleotide sequence ID" value="NZ_BBFL01000001.1"/>
</dbReference>
<evidence type="ECO:0008006" key="3">
    <source>
        <dbReference type="Google" id="ProtNLM"/>
    </source>
</evidence>
<dbReference type="Gene3D" id="1.50.10.10">
    <property type="match status" value="1"/>
</dbReference>
<dbReference type="AlphaFoldDB" id="A0A1Z5H3Y1"/>
<dbReference type="Proteomes" id="UP000198402">
    <property type="component" value="Unassembled WGS sequence"/>
</dbReference>
<organism evidence="1 2">
    <name type="scientific">Secundilactobacillus silagei JCM 19001</name>
    <dbReference type="NCBI Taxonomy" id="1302250"/>
    <lineage>
        <taxon>Bacteria</taxon>
        <taxon>Bacillati</taxon>
        <taxon>Bacillota</taxon>
        <taxon>Bacilli</taxon>
        <taxon>Lactobacillales</taxon>
        <taxon>Lactobacillaceae</taxon>
        <taxon>Secundilactobacillus</taxon>
    </lineage>
</organism>
<reference evidence="1 2" key="1">
    <citation type="submission" date="2015-11" db="EMBL/GenBank/DDBJ databases">
        <title>Draft genome sequences of new species of the genus Lactobacillus isolated from orchardgrass silage.</title>
        <authorList>
            <person name="Tohno M."/>
            <person name="Tanizawa Y."/>
            <person name="Arita M."/>
        </authorList>
    </citation>
    <scope>NUCLEOTIDE SEQUENCE [LARGE SCALE GENOMIC DNA]</scope>
    <source>
        <strain evidence="1 2">IWT126</strain>
    </source>
</reference>
<dbReference type="GO" id="GO:0005975">
    <property type="term" value="P:carbohydrate metabolic process"/>
    <property type="evidence" value="ECO:0007669"/>
    <property type="project" value="InterPro"/>
</dbReference>
<proteinExistence type="predicted"/>
<gene>
    <name evidence="1" type="ORF">IWT126_00254</name>
</gene>
<protein>
    <recommendedName>
        <fullName evidence="3">Glycosyl hydrolase</fullName>
    </recommendedName>
</protein>
<comment type="caution">
    <text evidence="1">The sequence shown here is derived from an EMBL/GenBank/DDBJ whole genome shotgun (WGS) entry which is preliminary data.</text>
</comment>
<dbReference type="STRING" id="1302250.GCA_001313225_00362"/>
<dbReference type="EMBL" id="BCMG01000001">
    <property type="protein sequence ID" value="GAT17997.1"/>
    <property type="molecule type" value="Genomic_DNA"/>
</dbReference>
<dbReference type="InterPro" id="IPR008928">
    <property type="entry name" value="6-hairpin_glycosidase_sf"/>
</dbReference>
<accession>A0A1Z5H3Y1</accession>
<keyword evidence="2" id="KW-1185">Reference proteome</keyword>
<dbReference type="SUPFAM" id="SSF48208">
    <property type="entry name" value="Six-hairpin glycosidases"/>
    <property type="match status" value="1"/>
</dbReference>
<dbReference type="OrthoDB" id="1779554at2"/>
<sequence>MKRIQLLLCGLFVVVLIQGCGHKRASAPVPSKPTTEFIPSTKYEDDQERVDQLASFVAANLVTAKGVNSQNSVGSDVHPLLSETAGLWLIYLAQSGQNTKFRRAYQQTVVNFENDGLLMYQVQAGHQQRSKMNATLDDLRVIRSLGLHAAQTHNEHYQTKAIQRFAALKRKVGKHGQLRDFYDTQFHQVSSLTSMAYYDLLTLREYETKPVFNDQLQLVQKGYLGSQLPLYATNYDWNRRQYSTSPLNTSEALLTLLHLAEVKHLREPSLQWLAHQVTSSTLYNRYEVSGEVDNWGESAANYAIAARIFAVTRRPALYQLAMNQVWRFQIQDRRSDLQGGLGDDNQKVSYAFNNLQALISAGY</sequence>
<name>A0A1Z5H3Y1_9LACO</name>
<dbReference type="PROSITE" id="PS51257">
    <property type="entry name" value="PROKAR_LIPOPROTEIN"/>
    <property type="match status" value="1"/>
</dbReference>
<evidence type="ECO:0000313" key="1">
    <source>
        <dbReference type="EMBL" id="GAT17997.1"/>
    </source>
</evidence>
<evidence type="ECO:0000313" key="2">
    <source>
        <dbReference type="Proteomes" id="UP000198402"/>
    </source>
</evidence>